<accession>A0A4R4RF96</accession>
<dbReference type="EMBL" id="SMKL01000063">
    <property type="protein sequence ID" value="TDC48041.1"/>
    <property type="molecule type" value="Genomic_DNA"/>
</dbReference>
<proteinExistence type="inferred from homology"/>
<evidence type="ECO:0000256" key="1">
    <source>
        <dbReference type="ARBA" id="ARBA00008520"/>
    </source>
</evidence>
<dbReference type="Pfam" id="PF01547">
    <property type="entry name" value="SBP_bac_1"/>
    <property type="match status" value="1"/>
</dbReference>
<dbReference type="PANTHER" id="PTHR30061">
    <property type="entry name" value="MALTOSE-BINDING PERIPLASMIC PROTEIN"/>
    <property type="match status" value="1"/>
</dbReference>
<reference evidence="5 6" key="1">
    <citation type="submission" date="2019-02" db="EMBL/GenBank/DDBJ databases">
        <title>Draft genome sequences of novel Actinobacteria.</title>
        <authorList>
            <person name="Sahin N."/>
            <person name="Ay H."/>
            <person name="Saygin H."/>
        </authorList>
    </citation>
    <scope>NUCLEOTIDE SEQUENCE [LARGE SCALE GENOMIC DNA]</scope>
    <source>
        <strain evidence="5 6">KC603</strain>
    </source>
</reference>
<dbReference type="SUPFAM" id="SSF53850">
    <property type="entry name" value="Periplasmic binding protein-like II"/>
    <property type="match status" value="1"/>
</dbReference>
<evidence type="ECO:0000256" key="4">
    <source>
        <dbReference type="SAM" id="SignalP"/>
    </source>
</evidence>
<dbReference type="Proteomes" id="UP000295621">
    <property type="component" value="Unassembled WGS sequence"/>
</dbReference>
<dbReference type="GO" id="GO:0042956">
    <property type="term" value="P:maltodextrin transmembrane transport"/>
    <property type="evidence" value="ECO:0007669"/>
    <property type="project" value="TreeGrafter"/>
</dbReference>
<keyword evidence="3 4" id="KW-0732">Signal</keyword>
<evidence type="ECO:0000256" key="3">
    <source>
        <dbReference type="ARBA" id="ARBA00022729"/>
    </source>
</evidence>
<dbReference type="GO" id="GO:1901982">
    <property type="term" value="F:maltose binding"/>
    <property type="evidence" value="ECO:0007669"/>
    <property type="project" value="TreeGrafter"/>
</dbReference>
<evidence type="ECO:0000256" key="2">
    <source>
        <dbReference type="ARBA" id="ARBA00022448"/>
    </source>
</evidence>
<dbReference type="Gene3D" id="3.40.190.10">
    <property type="entry name" value="Periplasmic binding protein-like II"/>
    <property type="match status" value="1"/>
</dbReference>
<feature type="signal peptide" evidence="4">
    <location>
        <begin position="1"/>
        <end position="24"/>
    </location>
</feature>
<organism evidence="5 6">
    <name type="scientific">Jiangella ureilytica</name>
    <dbReference type="NCBI Taxonomy" id="2530374"/>
    <lineage>
        <taxon>Bacteria</taxon>
        <taxon>Bacillati</taxon>
        <taxon>Actinomycetota</taxon>
        <taxon>Actinomycetes</taxon>
        <taxon>Jiangellales</taxon>
        <taxon>Jiangellaceae</taxon>
        <taxon>Jiangella</taxon>
    </lineage>
</organism>
<comment type="caution">
    <text evidence="5">The sequence shown here is derived from an EMBL/GenBank/DDBJ whole genome shotgun (WGS) entry which is preliminary data.</text>
</comment>
<keyword evidence="6" id="KW-1185">Reference proteome</keyword>
<dbReference type="PROSITE" id="PS51257">
    <property type="entry name" value="PROKAR_LIPOPROTEIN"/>
    <property type="match status" value="1"/>
</dbReference>
<keyword evidence="2" id="KW-0813">Transport</keyword>
<dbReference type="GO" id="GO:0055052">
    <property type="term" value="C:ATP-binding cassette (ABC) transporter complex, substrate-binding subunit-containing"/>
    <property type="evidence" value="ECO:0007669"/>
    <property type="project" value="TreeGrafter"/>
</dbReference>
<dbReference type="RefSeq" id="WP_131986604.1">
    <property type="nucleotide sequence ID" value="NZ_SMKL01000063.1"/>
</dbReference>
<dbReference type="CDD" id="cd13585">
    <property type="entry name" value="PBP2_TMBP_like"/>
    <property type="match status" value="1"/>
</dbReference>
<sequence length="430" mass="44570">MYTRPQRRGLASFAVAGVAALLLAACGGESTDSGVDGGTVTLTMWARSDDEGFLPDLVDEFNAAHDDIRVELTLVPAAQVVQKYSTAASSGSGPDIVAVEIGTLPQFTSTGWLQDITDFVDGLDYKDTLSPAHLSQGSVDDRVYGVPLSADVSVLYWNKTLFEEAGLDPEAAPAAWADIRTAAEAVTALGDGTSGYFFSGGCAGCMAFTMLPYVWAGGGDVLETSGDSAVATLDPNPELASALEFLRGMVDDGLVPATAQTENGSDQFGPFFSQTVGMFVQGTYPFAQLKANYPDVDFGITPVPSEDGGASASFAGGDDVALTADADTEAGLTVLAWLLDEGQQSLADKGILPVRSDIATDSYVGQDPRHEVFVEALAVGHTPKAAKVSSVFFDNNGPFGGLVQQAIFGDQAVDDALADAQAAAEAVLSQ</sequence>
<name>A0A4R4RF96_9ACTN</name>
<dbReference type="PANTHER" id="PTHR30061:SF50">
    <property type="entry name" value="MALTOSE_MALTODEXTRIN-BINDING PERIPLASMIC PROTEIN"/>
    <property type="match status" value="1"/>
</dbReference>
<dbReference type="GO" id="GO:0015768">
    <property type="term" value="P:maltose transport"/>
    <property type="evidence" value="ECO:0007669"/>
    <property type="project" value="TreeGrafter"/>
</dbReference>
<comment type="similarity">
    <text evidence="1">Belongs to the bacterial solute-binding protein 1 family.</text>
</comment>
<evidence type="ECO:0000313" key="6">
    <source>
        <dbReference type="Proteomes" id="UP000295621"/>
    </source>
</evidence>
<dbReference type="AlphaFoldDB" id="A0A4R4RF96"/>
<protein>
    <submittedName>
        <fullName evidence="5">Sugar ABC transporter substrate-binding protein</fullName>
    </submittedName>
</protein>
<dbReference type="OrthoDB" id="2509690at2"/>
<evidence type="ECO:0000313" key="5">
    <source>
        <dbReference type="EMBL" id="TDC48041.1"/>
    </source>
</evidence>
<feature type="chain" id="PRO_5038666503" evidence="4">
    <location>
        <begin position="25"/>
        <end position="430"/>
    </location>
</feature>
<gene>
    <name evidence="5" type="ORF">E1212_22470</name>
</gene>
<dbReference type="InterPro" id="IPR006059">
    <property type="entry name" value="SBP"/>
</dbReference>